<feature type="compositionally biased region" description="Basic and acidic residues" evidence="1">
    <location>
        <begin position="1"/>
        <end position="10"/>
    </location>
</feature>
<dbReference type="AlphaFoldDB" id="A0A1Z1F8B9"/>
<sequence>MADSTHESDRIMASAKSSLTHQRAGGRRVGGKSIGKGSARIKRKHLTGKLLRLAVALAVIVIASMAFGAFVSALGFEGLFVTVLLMIVAAFVFLRFPRIKMPRREDLTKGDLKQTVNRTELWLEAQRPALPAPAVQLIDHIGSQLDGLGVQLTGLDENTPAAVEVRKLVGEHLPQMVASYTAIPSHLRREARAGGTPDVQLVDGLQRISAEIDTVTRQLAEGALDELAIRSRYLDYRYGAPDMPLGEVSAQDAALPPPGAADVALPRPDRDSADLDSADLDRPDLDRPDLDRPDLDRGVPLDFDNSPLPSRSKR</sequence>
<dbReference type="EMBL" id="CP019602">
    <property type="protein sequence ID" value="ARU15049.1"/>
    <property type="molecule type" value="Genomic_DNA"/>
</dbReference>
<keyword evidence="2" id="KW-1133">Transmembrane helix</keyword>
<evidence type="ECO:0000313" key="4">
    <source>
        <dbReference type="Proteomes" id="UP000195807"/>
    </source>
</evidence>
<feature type="region of interest" description="Disordered" evidence="1">
    <location>
        <begin position="1"/>
        <end position="36"/>
    </location>
</feature>
<reference evidence="3 4" key="1">
    <citation type="submission" date="2017-01" db="EMBL/GenBank/DDBJ databases">
        <title>Complete genome sequence of esterase-producing bacterium Croceicoccus marinus E4A9.</title>
        <authorList>
            <person name="Wu Y.-H."/>
            <person name="Cheng H."/>
            <person name="Xu L."/>
            <person name="Huo Y.-Y."/>
            <person name="Wang C.-S."/>
            <person name="Xu X.-W."/>
        </authorList>
    </citation>
    <scope>NUCLEOTIDE SEQUENCE [LARGE SCALE GENOMIC DNA]</scope>
    <source>
        <strain evidence="3 4">E4A9</strain>
    </source>
</reference>
<name>A0A1Z1F8B9_9SPHN</name>
<accession>A0A1Z1F8B9</accession>
<feature type="transmembrane region" description="Helical" evidence="2">
    <location>
        <begin position="50"/>
        <end position="72"/>
    </location>
</feature>
<dbReference type="KEGG" id="cman:A9D14_01220"/>
<keyword evidence="2" id="KW-0472">Membrane</keyword>
<evidence type="ECO:0000256" key="2">
    <source>
        <dbReference type="SAM" id="Phobius"/>
    </source>
</evidence>
<evidence type="ECO:0000256" key="1">
    <source>
        <dbReference type="SAM" id="MobiDB-lite"/>
    </source>
</evidence>
<feature type="transmembrane region" description="Helical" evidence="2">
    <location>
        <begin position="78"/>
        <end position="96"/>
    </location>
</feature>
<dbReference type="STRING" id="450378.GCA_001661675_00245"/>
<dbReference type="RefSeq" id="WP_066842272.1">
    <property type="nucleotide sequence ID" value="NZ_CP019602.1"/>
</dbReference>
<protein>
    <submittedName>
        <fullName evidence="3">Uncharacterized protein</fullName>
    </submittedName>
</protein>
<feature type="region of interest" description="Disordered" evidence="1">
    <location>
        <begin position="248"/>
        <end position="314"/>
    </location>
</feature>
<dbReference type="Proteomes" id="UP000195807">
    <property type="component" value="Chromosome"/>
</dbReference>
<keyword evidence="4" id="KW-1185">Reference proteome</keyword>
<proteinExistence type="predicted"/>
<keyword evidence="2" id="KW-0812">Transmembrane</keyword>
<gene>
    <name evidence="3" type="ORF">A9D14_01220</name>
</gene>
<feature type="compositionally biased region" description="Basic and acidic residues" evidence="1">
    <location>
        <begin position="267"/>
        <end position="299"/>
    </location>
</feature>
<organism evidence="3 4">
    <name type="scientific">Croceicoccus marinus</name>
    <dbReference type="NCBI Taxonomy" id="450378"/>
    <lineage>
        <taxon>Bacteria</taxon>
        <taxon>Pseudomonadati</taxon>
        <taxon>Pseudomonadota</taxon>
        <taxon>Alphaproteobacteria</taxon>
        <taxon>Sphingomonadales</taxon>
        <taxon>Erythrobacteraceae</taxon>
        <taxon>Croceicoccus</taxon>
    </lineage>
</organism>
<evidence type="ECO:0000313" key="3">
    <source>
        <dbReference type="EMBL" id="ARU15049.1"/>
    </source>
</evidence>